<gene>
    <name evidence="2" type="ORF">ECRASSUSDP1_LOCUS22823</name>
</gene>
<feature type="compositionally biased region" description="Acidic residues" evidence="1">
    <location>
        <begin position="87"/>
        <end position="112"/>
    </location>
</feature>
<dbReference type="Proteomes" id="UP001295684">
    <property type="component" value="Unassembled WGS sequence"/>
</dbReference>
<evidence type="ECO:0000313" key="3">
    <source>
        <dbReference type="Proteomes" id="UP001295684"/>
    </source>
</evidence>
<reference evidence="2" key="1">
    <citation type="submission" date="2023-07" db="EMBL/GenBank/DDBJ databases">
        <authorList>
            <consortium name="AG Swart"/>
            <person name="Singh M."/>
            <person name="Singh A."/>
            <person name="Seah K."/>
            <person name="Emmerich C."/>
        </authorList>
    </citation>
    <scope>NUCLEOTIDE SEQUENCE</scope>
    <source>
        <strain evidence="2">DP1</strain>
    </source>
</reference>
<feature type="compositionally biased region" description="Basic and acidic residues" evidence="1">
    <location>
        <begin position="113"/>
        <end position="128"/>
    </location>
</feature>
<accession>A0AAD2D6G8</accession>
<dbReference type="EMBL" id="CAMPGE010023428">
    <property type="protein sequence ID" value="CAI2381368.1"/>
    <property type="molecule type" value="Genomic_DNA"/>
</dbReference>
<name>A0AAD2D6G8_EUPCR</name>
<evidence type="ECO:0000256" key="1">
    <source>
        <dbReference type="SAM" id="MobiDB-lite"/>
    </source>
</evidence>
<dbReference type="AlphaFoldDB" id="A0AAD2D6G8"/>
<evidence type="ECO:0000313" key="2">
    <source>
        <dbReference type="EMBL" id="CAI2381368.1"/>
    </source>
</evidence>
<feature type="region of interest" description="Disordered" evidence="1">
    <location>
        <begin position="162"/>
        <end position="183"/>
    </location>
</feature>
<comment type="caution">
    <text evidence="2">The sequence shown here is derived from an EMBL/GenBank/DDBJ whole genome shotgun (WGS) entry which is preliminary data.</text>
</comment>
<feature type="region of interest" description="Disordered" evidence="1">
    <location>
        <begin position="68"/>
        <end position="138"/>
    </location>
</feature>
<organism evidence="2 3">
    <name type="scientific">Euplotes crassus</name>
    <dbReference type="NCBI Taxonomy" id="5936"/>
    <lineage>
        <taxon>Eukaryota</taxon>
        <taxon>Sar</taxon>
        <taxon>Alveolata</taxon>
        <taxon>Ciliophora</taxon>
        <taxon>Intramacronucleata</taxon>
        <taxon>Spirotrichea</taxon>
        <taxon>Hypotrichia</taxon>
        <taxon>Euplotida</taxon>
        <taxon>Euplotidae</taxon>
        <taxon>Moneuplotes</taxon>
    </lineage>
</organism>
<proteinExistence type="predicted"/>
<keyword evidence="3" id="KW-1185">Reference proteome</keyword>
<protein>
    <submittedName>
        <fullName evidence="2">Uncharacterized protein</fullName>
    </submittedName>
</protein>
<sequence length="183" mass="21681">MEILNTENITNLTVRNFLEEKLFPNLRKSLQELVNAIHDNGDLDMYWEQVEKKNEEARRAARRLEKERKRLEMGSDYEDSSSQGDDSLLEGEIEEGEYEEEEDEEEEEEESEFDRNDGVDEGIREERMRRVKKKKKENPQPVFKFDAVRFLARVLKNLEDNGEIPERQIWKKPGAEDSAEKAK</sequence>